<sequence length="59" mass="6166">MIPTIISLSNRSTALRRNSARSSTPTSSEGLSRSTDLCSALYAGMYASLRCGVTVLAAV</sequence>
<evidence type="ECO:0000313" key="1">
    <source>
        <dbReference type="EMBL" id="EUC54482.1"/>
    </source>
</evidence>
<gene>
    <name evidence="1" type="ORF">RSOL_052170</name>
</gene>
<evidence type="ECO:0000313" key="2">
    <source>
        <dbReference type="Proteomes" id="UP000030108"/>
    </source>
</evidence>
<proteinExistence type="predicted"/>
<name>X8IXS9_9AGAM</name>
<reference evidence="2" key="1">
    <citation type="journal article" date="2014" name="Genome Announc.">
        <title>Draft genome sequence of the plant-pathogenic soil fungus Rhizoctonia solani anastomosis group 3 strain Rhs1AP.</title>
        <authorList>
            <person name="Cubeta M.A."/>
            <person name="Thomas E."/>
            <person name="Dean R.A."/>
            <person name="Jabaji S."/>
            <person name="Neate S.M."/>
            <person name="Tavantzis S."/>
            <person name="Toda T."/>
            <person name="Vilgalys R."/>
            <person name="Bharathan N."/>
            <person name="Fedorova-Abrams N."/>
            <person name="Pakala S.B."/>
            <person name="Pakala S.M."/>
            <person name="Zafar N."/>
            <person name="Joardar V."/>
            <person name="Losada L."/>
            <person name="Nierman W.C."/>
        </authorList>
    </citation>
    <scope>NUCLEOTIDE SEQUENCE [LARGE SCALE GENOMIC DNA]</scope>
    <source>
        <strain evidence="2">AG-3</strain>
    </source>
</reference>
<dbReference type="EMBL" id="JATN01000322">
    <property type="protein sequence ID" value="EUC54482.1"/>
    <property type="molecule type" value="Genomic_DNA"/>
</dbReference>
<protein>
    <submittedName>
        <fullName evidence="1">Uncharacterized protein</fullName>
    </submittedName>
</protein>
<comment type="caution">
    <text evidence="1">The sequence shown here is derived from an EMBL/GenBank/DDBJ whole genome shotgun (WGS) entry which is preliminary data.</text>
</comment>
<accession>X8IXS9</accession>
<dbReference type="AlphaFoldDB" id="X8IXS9"/>
<organism evidence="1 2">
    <name type="scientific">Rhizoctonia solani AG-3 Rhs1AP</name>
    <dbReference type="NCBI Taxonomy" id="1086054"/>
    <lineage>
        <taxon>Eukaryota</taxon>
        <taxon>Fungi</taxon>
        <taxon>Dikarya</taxon>
        <taxon>Basidiomycota</taxon>
        <taxon>Agaricomycotina</taxon>
        <taxon>Agaricomycetes</taxon>
        <taxon>Cantharellales</taxon>
        <taxon>Ceratobasidiaceae</taxon>
        <taxon>Rhizoctonia</taxon>
    </lineage>
</organism>
<dbReference type="Proteomes" id="UP000030108">
    <property type="component" value="Unassembled WGS sequence"/>
</dbReference>